<protein>
    <submittedName>
        <fullName evidence="1">Uncharacterized protein</fullName>
    </submittedName>
</protein>
<proteinExistence type="predicted"/>
<evidence type="ECO:0000313" key="2">
    <source>
        <dbReference type="Proteomes" id="UP001302222"/>
    </source>
</evidence>
<dbReference type="Proteomes" id="UP001302222">
    <property type="component" value="Unassembled WGS sequence"/>
</dbReference>
<organism evidence="1 2">
    <name type="scientific">Arcicella lustrica</name>
    <dbReference type="NCBI Taxonomy" id="2984196"/>
    <lineage>
        <taxon>Bacteria</taxon>
        <taxon>Pseudomonadati</taxon>
        <taxon>Bacteroidota</taxon>
        <taxon>Cytophagia</taxon>
        <taxon>Cytophagales</taxon>
        <taxon>Flectobacillaceae</taxon>
        <taxon>Arcicella</taxon>
    </lineage>
</organism>
<dbReference type="EMBL" id="JAYGIM010000023">
    <property type="protein sequence ID" value="MEA5429565.1"/>
    <property type="molecule type" value="Genomic_DNA"/>
</dbReference>
<name>A0ABU5SQL3_9BACT</name>
<sequence length="46" mass="5371">MSLFYTFKPTITFSSKEIYLIDQSFTGFYPSPYLSIDDLIDFSLAF</sequence>
<keyword evidence="2" id="KW-1185">Reference proteome</keyword>
<reference evidence="1 2" key="1">
    <citation type="submission" date="2023-12" db="EMBL/GenBank/DDBJ databases">
        <title>Novel species of the genus Arcicella isolated from rivers.</title>
        <authorList>
            <person name="Lu H."/>
        </authorList>
    </citation>
    <scope>NUCLEOTIDE SEQUENCE [LARGE SCALE GENOMIC DNA]</scope>
    <source>
        <strain evidence="1 2">DC25W</strain>
    </source>
</reference>
<accession>A0ABU5SQL3</accession>
<gene>
    <name evidence="1" type="ORF">VB798_23435</name>
</gene>
<evidence type="ECO:0000313" key="1">
    <source>
        <dbReference type="EMBL" id="MEA5429565.1"/>
    </source>
</evidence>
<dbReference type="RefSeq" id="WP_323689676.1">
    <property type="nucleotide sequence ID" value="NZ_JAYGIM010000023.1"/>
</dbReference>
<comment type="caution">
    <text evidence="1">The sequence shown here is derived from an EMBL/GenBank/DDBJ whole genome shotgun (WGS) entry which is preliminary data.</text>
</comment>